<reference evidence="2 3" key="1">
    <citation type="submission" date="2014-05" db="EMBL/GenBank/DDBJ databases">
        <title>Draft genome sequence of a rare smut relative, Tilletiaria anomala UBC 951.</title>
        <authorList>
            <consortium name="DOE Joint Genome Institute"/>
            <person name="Toome M."/>
            <person name="Kuo A."/>
            <person name="Henrissat B."/>
            <person name="Lipzen A."/>
            <person name="Tritt A."/>
            <person name="Yoshinaga Y."/>
            <person name="Zane M."/>
            <person name="Barry K."/>
            <person name="Grigoriev I.V."/>
            <person name="Spatafora J.W."/>
            <person name="Aimea M.C."/>
        </authorList>
    </citation>
    <scope>NUCLEOTIDE SEQUENCE [LARGE SCALE GENOMIC DNA]</scope>
    <source>
        <strain evidence="2 3">UBC 951</strain>
    </source>
</reference>
<evidence type="ECO:0000259" key="1">
    <source>
        <dbReference type="Pfam" id="PF00462"/>
    </source>
</evidence>
<evidence type="ECO:0000313" key="2">
    <source>
        <dbReference type="EMBL" id="KDN36016.1"/>
    </source>
</evidence>
<dbReference type="STRING" id="1037660.A0A066V3J0"/>
<dbReference type="GO" id="GO:0005634">
    <property type="term" value="C:nucleus"/>
    <property type="evidence" value="ECO:0007669"/>
    <property type="project" value="TreeGrafter"/>
</dbReference>
<dbReference type="FunCoup" id="A0A066V3J0">
    <property type="interactions" value="144"/>
</dbReference>
<dbReference type="NCBIfam" id="TIGR02180">
    <property type="entry name" value="GRX_euk"/>
    <property type="match status" value="1"/>
</dbReference>
<dbReference type="InterPro" id="IPR036249">
    <property type="entry name" value="Thioredoxin-like_sf"/>
</dbReference>
<sequence length="104" mass="11154">MAAKQAAEKLISEHIVAVFSKSHCHYCTRAKATLSSLSLPASKIGIIELDNEGSHGAEIQAYLAEKTQQRTVPNIFINGKHIGGNDALQQINQSGELKKLIAAS</sequence>
<dbReference type="InterPro" id="IPR014025">
    <property type="entry name" value="Glutaredoxin_subgr"/>
</dbReference>
<comment type="caution">
    <text evidence="2">The sequence shown here is derived from an EMBL/GenBank/DDBJ whole genome shotgun (WGS) entry which is preliminary data.</text>
</comment>
<dbReference type="GeneID" id="25262725"/>
<gene>
    <name evidence="2" type="ORF">K437DRAFT_229978</name>
</gene>
<dbReference type="OrthoDB" id="418495at2759"/>
<dbReference type="GO" id="GO:0015038">
    <property type="term" value="F:glutathione disulfide oxidoreductase activity"/>
    <property type="evidence" value="ECO:0007669"/>
    <property type="project" value="TreeGrafter"/>
</dbReference>
<dbReference type="InterPro" id="IPR002109">
    <property type="entry name" value="Glutaredoxin"/>
</dbReference>
<evidence type="ECO:0000313" key="3">
    <source>
        <dbReference type="Proteomes" id="UP000027361"/>
    </source>
</evidence>
<dbReference type="Gene3D" id="3.40.30.10">
    <property type="entry name" value="Glutaredoxin"/>
    <property type="match status" value="1"/>
</dbReference>
<dbReference type="EMBL" id="JMSN01000185">
    <property type="protein sequence ID" value="KDN36016.1"/>
    <property type="molecule type" value="Genomic_DNA"/>
</dbReference>
<dbReference type="InParanoid" id="A0A066V3J0"/>
<dbReference type="PROSITE" id="PS51354">
    <property type="entry name" value="GLUTAREDOXIN_2"/>
    <property type="match status" value="1"/>
</dbReference>
<dbReference type="CDD" id="cd03419">
    <property type="entry name" value="GRX_GRXh_1_2_like"/>
    <property type="match status" value="1"/>
</dbReference>
<dbReference type="AlphaFoldDB" id="A0A066V3J0"/>
<protein>
    <submittedName>
        <fullName evidence="2">Glutaredoxin</fullName>
    </submittedName>
</protein>
<dbReference type="Pfam" id="PF00462">
    <property type="entry name" value="Glutaredoxin"/>
    <property type="match status" value="1"/>
</dbReference>
<dbReference type="Proteomes" id="UP000027361">
    <property type="component" value="Unassembled WGS sequence"/>
</dbReference>
<organism evidence="2 3">
    <name type="scientific">Tilletiaria anomala (strain ATCC 24038 / CBS 436.72 / UBC 951)</name>
    <dbReference type="NCBI Taxonomy" id="1037660"/>
    <lineage>
        <taxon>Eukaryota</taxon>
        <taxon>Fungi</taxon>
        <taxon>Dikarya</taxon>
        <taxon>Basidiomycota</taxon>
        <taxon>Ustilaginomycotina</taxon>
        <taxon>Exobasidiomycetes</taxon>
        <taxon>Georgefischeriales</taxon>
        <taxon>Tilletiariaceae</taxon>
        <taxon>Tilletiaria</taxon>
    </lineage>
</organism>
<dbReference type="PANTHER" id="PTHR45694">
    <property type="entry name" value="GLUTAREDOXIN 2"/>
    <property type="match status" value="1"/>
</dbReference>
<dbReference type="PANTHER" id="PTHR45694:SF18">
    <property type="entry name" value="GLUTAREDOXIN-1-RELATED"/>
    <property type="match status" value="1"/>
</dbReference>
<proteinExistence type="predicted"/>
<keyword evidence="3" id="KW-1185">Reference proteome</keyword>
<dbReference type="HOGENOM" id="CLU_026126_7_2_1"/>
<dbReference type="RefSeq" id="XP_013239922.1">
    <property type="nucleotide sequence ID" value="XM_013384468.1"/>
</dbReference>
<dbReference type="PRINTS" id="PR00160">
    <property type="entry name" value="GLUTAREDOXIN"/>
</dbReference>
<feature type="domain" description="Glutaredoxin" evidence="1">
    <location>
        <begin position="16"/>
        <end position="82"/>
    </location>
</feature>
<name>A0A066V3J0_TILAU</name>
<dbReference type="InterPro" id="IPR011899">
    <property type="entry name" value="Glutaredoxin_euk/vir"/>
</dbReference>
<dbReference type="GO" id="GO:0005737">
    <property type="term" value="C:cytoplasm"/>
    <property type="evidence" value="ECO:0007669"/>
    <property type="project" value="TreeGrafter"/>
</dbReference>
<dbReference type="GO" id="GO:0034599">
    <property type="term" value="P:cellular response to oxidative stress"/>
    <property type="evidence" value="ECO:0007669"/>
    <property type="project" value="TreeGrafter"/>
</dbReference>
<accession>A0A066V3J0</accession>
<dbReference type="SUPFAM" id="SSF52833">
    <property type="entry name" value="Thioredoxin-like"/>
    <property type="match status" value="1"/>
</dbReference>
<dbReference type="OMA" id="IYTSPLC"/>